<reference evidence="1 2" key="1">
    <citation type="submission" date="2016-12" db="EMBL/GenBank/DDBJ databases">
        <title>The genomes of Aspergillus section Nigri reveals drivers in fungal speciation.</title>
        <authorList>
            <consortium name="DOE Joint Genome Institute"/>
            <person name="Vesth T.C."/>
            <person name="Nybo J."/>
            <person name="Theobald S."/>
            <person name="Brandl J."/>
            <person name="Frisvad J.C."/>
            <person name="Nielsen K.F."/>
            <person name="Lyhne E.K."/>
            <person name="Kogle M.E."/>
            <person name="Kuo A."/>
            <person name="Riley R."/>
            <person name="Clum A."/>
            <person name="Nolan M."/>
            <person name="Lipzen A."/>
            <person name="Salamov A."/>
            <person name="Henrissat B."/>
            <person name="Wiebenga A."/>
            <person name="De Vries R.P."/>
            <person name="Grigoriev I.V."/>
            <person name="Mortensen U.H."/>
            <person name="Andersen M.R."/>
            <person name="Baker S.E."/>
        </authorList>
    </citation>
    <scope>NUCLEOTIDE SEQUENCE [LARGE SCALE GENOMIC DNA]</scope>
    <source>
        <strain evidence="1 2">JOP 1030-1</strain>
    </source>
</reference>
<evidence type="ECO:0000313" key="1">
    <source>
        <dbReference type="EMBL" id="PYH40349.1"/>
    </source>
</evidence>
<dbReference type="AlphaFoldDB" id="A0A318Z0B6"/>
<evidence type="ECO:0000313" key="2">
    <source>
        <dbReference type="Proteomes" id="UP000248349"/>
    </source>
</evidence>
<dbReference type="Proteomes" id="UP000248349">
    <property type="component" value="Unassembled WGS sequence"/>
</dbReference>
<sequence length="119" mass="13155">MHSESRNHYPITAADLVTKLKAITCATFGYTVVGKGTTSRLLGEVSREAEVFLGAVDLAHIYFLHGAGQIRHILLMGWGGISMSHITLDRTIQRVISQSVKEIHALGIYHQDLRLENNS</sequence>
<accession>A0A318Z0B6</accession>
<dbReference type="STRING" id="1450539.A0A318Z0B6"/>
<dbReference type="EMBL" id="KZ821289">
    <property type="protein sequence ID" value="PYH40349.1"/>
    <property type="molecule type" value="Genomic_DNA"/>
</dbReference>
<organism evidence="1 2">
    <name type="scientific">Aspergillus saccharolyticus JOP 1030-1</name>
    <dbReference type="NCBI Taxonomy" id="1450539"/>
    <lineage>
        <taxon>Eukaryota</taxon>
        <taxon>Fungi</taxon>
        <taxon>Dikarya</taxon>
        <taxon>Ascomycota</taxon>
        <taxon>Pezizomycotina</taxon>
        <taxon>Eurotiomycetes</taxon>
        <taxon>Eurotiomycetidae</taxon>
        <taxon>Eurotiales</taxon>
        <taxon>Aspergillaceae</taxon>
        <taxon>Aspergillus</taxon>
        <taxon>Aspergillus subgen. Circumdati</taxon>
    </lineage>
</organism>
<dbReference type="GeneID" id="37080115"/>
<dbReference type="RefSeq" id="XP_025426331.1">
    <property type="nucleotide sequence ID" value="XM_025578886.1"/>
</dbReference>
<evidence type="ECO:0008006" key="3">
    <source>
        <dbReference type="Google" id="ProtNLM"/>
    </source>
</evidence>
<name>A0A318Z0B6_9EURO</name>
<proteinExistence type="predicted"/>
<protein>
    <recommendedName>
        <fullName evidence="3">Protein kinase domain-containing protein</fullName>
    </recommendedName>
</protein>
<gene>
    <name evidence="1" type="ORF">BP01DRAFT_410732</name>
</gene>
<keyword evidence="2" id="KW-1185">Reference proteome</keyword>
<dbReference type="OrthoDB" id="2156052at2759"/>